<organism evidence="2 3">
    <name type="scientific">Portunus trituberculatus</name>
    <name type="common">Swimming crab</name>
    <name type="synonym">Neptunus trituberculatus</name>
    <dbReference type="NCBI Taxonomy" id="210409"/>
    <lineage>
        <taxon>Eukaryota</taxon>
        <taxon>Metazoa</taxon>
        <taxon>Ecdysozoa</taxon>
        <taxon>Arthropoda</taxon>
        <taxon>Crustacea</taxon>
        <taxon>Multicrustacea</taxon>
        <taxon>Malacostraca</taxon>
        <taxon>Eumalacostraca</taxon>
        <taxon>Eucarida</taxon>
        <taxon>Decapoda</taxon>
        <taxon>Pleocyemata</taxon>
        <taxon>Brachyura</taxon>
        <taxon>Eubrachyura</taxon>
        <taxon>Portunoidea</taxon>
        <taxon>Portunidae</taxon>
        <taxon>Portuninae</taxon>
        <taxon>Portunus</taxon>
    </lineage>
</organism>
<dbReference type="Proteomes" id="UP000324222">
    <property type="component" value="Unassembled WGS sequence"/>
</dbReference>
<proteinExistence type="predicted"/>
<comment type="caution">
    <text evidence="2">The sequence shown here is derived from an EMBL/GenBank/DDBJ whole genome shotgun (WGS) entry which is preliminary data.</text>
</comment>
<evidence type="ECO:0000256" key="1">
    <source>
        <dbReference type="SAM" id="MobiDB-lite"/>
    </source>
</evidence>
<gene>
    <name evidence="2" type="ORF">E2C01_025171</name>
</gene>
<reference evidence="2 3" key="1">
    <citation type="submission" date="2019-05" db="EMBL/GenBank/DDBJ databases">
        <title>Another draft genome of Portunus trituberculatus and its Hox gene families provides insights of decapod evolution.</title>
        <authorList>
            <person name="Jeong J.-H."/>
            <person name="Song I."/>
            <person name="Kim S."/>
            <person name="Choi T."/>
            <person name="Kim D."/>
            <person name="Ryu S."/>
            <person name="Kim W."/>
        </authorList>
    </citation>
    <scope>NUCLEOTIDE SEQUENCE [LARGE SCALE GENOMIC DNA]</scope>
    <source>
        <tissue evidence="2">Muscle</tissue>
    </source>
</reference>
<accession>A0A5B7ECN0</accession>
<evidence type="ECO:0000313" key="3">
    <source>
        <dbReference type="Proteomes" id="UP000324222"/>
    </source>
</evidence>
<dbReference type="EMBL" id="VSRR010002521">
    <property type="protein sequence ID" value="MPC31872.1"/>
    <property type="molecule type" value="Genomic_DNA"/>
</dbReference>
<sequence>MDISTQNNSQQPNTCKLQEANTLKYGETRRFVKQKQLKCVVTSRRLPRPPSDPGKTQVGYEVTTQIK</sequence>
<dbReference type="AlphaFoldDB" id="A0A5B7ECN0"/>
<keyword evidence="3" id="KW-1185">Reference proteome</keyword>
<feature type="region of interest" description="Disordered" evidence="1">
    <location>
        <begin position="44"/>
        <end position="67"/>
    </location>
</feature>
<protein>
    <submittedName>
        <fullName evidence="2">Uncharacterized protein</fullName>
    </submittedName>
</protein>
<evidence type="ECO:0000313" key="2">
    <source>
        <dbReference type="EMBL" id="MPC31872.1"/>
    </source>
</evidence>
<name>A0A5B7ECN0_PORTR</name>